<dbReference type="InterPro" id="IPR057369">
    <property type="entry name" value="VG15"/>
</dbReference>
<dbReference type="RefSeq" id="WP_064981601.1">
    <property type="nucleotide sequence ID" value="NZ_LZLC01000134.1"/>
</dbReference>
<dbReference type="EMBL" id="LZLC01000134">
    <property type="protein sequence ID" value="OBJ41331.1"/>
    <property type="molecule type" value="Genomic_DNA"/>
</dbReference>
<dbReference type="Proteomes" id="UP000093898">
    <property type="component" value="Unassembled WGS sequence"/>
</dbReference>
<sequence length="286" mass="32521">MTPEEYAAKQSLISSATARYTLTFAKFMQRPQLSHRDWSSLLSLLYPEVERRRAEAASLARDFYDAQREEAHPELPRFDQFLESYEYEWFAENMEPVRPRMSLMDSPEDALTNLALRVVREVENAGRRQLIHAVQDDSGLVRGWARVATGRETCGWCLMLVSRGPVYYSASSSGLDLDDETAAQMIANGEDISEYMNEWHTGCDCKVVPVFKRQANWVGKAAMERARDLWGEATKIAIQEEKDDPVHRSGKRKGKKFTRNELAINALRRMLASGQIDASEYAALAA</sequence>
<comment type="caution">
    <text evidence="1">The sequence shown here is derived from an EMBL/GenBank/DDBJ whole genome shotgun (WGS) entry which is preliminary data.</text>
</comment>
<name>A0A1A3H145_MYCMU</name>
<evidence type="ECO:0000313" key="2">
    <source>
        <dbReference type="Proteomes" id="UP000093898"/>
    </source>
</evidence>
<accession>A0A1A3H145</accession>
<protein>
    <recommendedName>
        <fullName evidence="3">Capsid maturation protease</fullName>
    </recommendedName>
</protein>
<evidence type="ECO:0000313" key="1">
    <source>
        <dbReference type="EMBL" id="OBJ41331.1"/>
    </source>
</evidence>
<evidence type="ECO:0008006" key="3">
    <source>
        <dbReference type="Google" id="ProtNLM"/>
    </source>
</evidence>
<dbReference type="Pfam" id="PF25310">
    <property type="entry name" value="VG15"/>
    <property type="match status" value="1"/>
</dbReference>
<reference evidence="1 2" key="1">
    <citation type="submission" date="2016-06" db="EMBL/GenBank/DDBJ databases">
        <authorList>
            <person name="Kjaerup R.B."/>
            <person name="Dalgaard T.S."/>
            <person name="Juul-Madsen H.R."/>
        </authorList>
    </citation>
    <scope>NUCLEOTIDE SEQUENCE [LARGE SCALE GENOMIC DNA]</scope>
    <source>
        <strain evidence="1 2">1127319.6</strain>
    </source>
</reference>
<dbReference type="OrthoDB" id="3194844at2"/>
<dbReference type="AlphaFoldDB" id="A0A1A3H145"/>
<organism evidence="1 2">
    <name type="scientific">Mycolicibacterium mucogenicum</name>
    <name type="common">Mycobacterium mucogenicum</name>
    <dbReference type="NCBI Taxonomy" id="56689"/>
    <lineage>
        <taxon>Bacteria</taxon>
        <taxon>Bacillati</taxon>
        <taxon>Actinomycetota</taxon>
        <taxon>Actinomycetes</taxon>
        <taxon>Mycobacteriales</taxon>
        <taxon>Mycobacteriaceae</taxon>
        <taxon>Mycolicibacterium</taxon>
    </lineage>
</organism>
<gene>
    <name evidence="1" type="ORF">A5630_23105</name>
</gene>
<proteinExistence type="predicted"/>